<proteinExistence type="predicted"/>
<keyword evidence="2" id="KW-1185">Reference proteome</keyword>
<protein>
    <submittedName>
        <fullName evidence="1">Uncharacterized protein</fullName>
    </submittedName>
</protein>
<sequence>MSFNGYKHFGSFQAAADAANAQRRDTLEDLRNELFMASRGSNHRGDNEFLDVYRELLPFFERLLTSPR</sequence>
<accession>A0A6A8AEH3</accession>
<reference evidence="1 2" key="1">
    <citation type="submission" date="2019-11" db="EMBL/GenBank/DDBJ databases">
        <title>Genome analysis of Rhizobacterium cereale a novel genus and species isolated from maize roots in North Spain.</title>
        <authorList>
            <person name="Menendez E."/>
            <person name="Flores-Felix J.D."/>
            <person name="Ramirez-Bahena M.-H."/>
            <person name="Igual J.M."/>
            <person name="Garcia-Fraile P."/>
            <person name="Peix A."/>
            <person name="Velazquez E."/>
        </authorList>
    </citation>
    <scope>NUCLEOTIDE SEQUENCE [LARGE SCALE GENOMIC DNA]</scope>
    <source>
        <strain evidence="1 2">RZME27</strain>
    </source>
</reference>
<dbReference type="EMBL" id="WIXI01000050">
    <property type="protein sequence ID" value="MQY49512.1"/>
    <property type="molecule type" value="Genomic_DNA"/>
</dbReference>
<comment type="caution">
    <text evidence="1">The sequence shown here is derived from an EMBL/GenBank/DDBJ whole genome shotgun (WGS) entry which is preliminary data.</text>
</comment>
<dbReference type="AlphaFoldDB" id="A0A6A8AEH3"/>
<organism evidence="1 2">
    <name type="scientific">Endobacterium cereale</name>
    <dbReference type="NCBI Taxonomy" id="2663029"/>
    <lineage>
        <taxon>Bacteria</taxon>
        <taxon>Pseudomonadati</taxon>
        <taxon>Pseudomonadota</taxon>
        <taxon>Alphaproteobacteria</taxon>
        <taxon>Hyphomicrobiales</taxon>
        <taxon>Rhizobiaceae</taxon>
        <taxon>Endobacterium</taxon>
    </lineage>
</organism>
<dbReference type="Proteomes" id="UP000435138">
    <property type="component" value="Unassembled WGS sequence"/>
</dbReference>
<evidence type="ECO:0000313" key="2">
    <source>
        <dbReference type="Proteomes" id="UP000435138"/>
    </source>
</evidence>
<evidence type="ECO:0000313" key="1">
    <source>
        <dbReference type="EMBL" id="MQY49512.1"/>
    </source>
</evidence>
<name>A0A6A8AEH3_9HYPH</name>
<gene>
    <name evidence="1" type="ORF">GAO09_26100</name>
</gene>